<sequence>MDVKDYCRLDAHALAAKIKAGETTPEEAMDCALTRLQQVNPSLNAIVHECSGWAFDRLKNMQGDEPFYGVPVVVKDLGFTLKGVPLTAGSRFFAGTVPQANSDYIDNLLSLGMLPFATTNTPELGLSFVTESVLHGPAKNPYDPALTPGGSSGGSAAAVAAGIAPVATASDGGGSIRIPAACCGLFGFKPTQGLISLGPWVDESWSGLSGQHVITRTVRDSARVFAHQSRHQKPIIPVVPSRPKTVVLVPRAFTPVPIEAPCLSAVDIMRQQLEALGYSVIEQDLTLDLELINQCALILITANTAAVIESQQQLLGRKAKKQELEPATWAFYREGKAIKATQLIQARTQLYRCLRPLHALLNDAAFVLTPALAQLPIKIGSLVYTNDLTAYIEQGRAFSPFTPLFNQANLPAMTLPVMSHGELPVSVQIASGRWRDWSLLALAEQLQPAFPSFSPPLP</sequence>
<dbReference type="OrthoDB" id="8872210at2"/>
<dbReference type="InterPro" id="IPR023631">
    <property type="entry name" value="Amidase_dom"/>
</dbReference>
<evidence type="ECO:0000313" key="4">
    <source>
        <dbReference type="EMBL" id="RJT48757.1"/>
    </source>
</evidence>
<dbReference type="Proteomes" id="UP000306421">
    <property type="component" value="Unassembled WGS sequence"/>
</dbReference>
<dbReference type="SUPFAM" id="SSF75304">
    <property type="entry name" value="Amidase signature (AS) enzymes"/>
    <property type="match status" value="1"/>
</dbReference>
<dbReference type="EMBL" id="QZWB01000002">
    <property type="protein sequence ID" value="RJT48757.1"/>
    <property type="molecule type" value="Genomic_DNA"/>
</dbReference>
<evidence type="ECO:0000313" key="8">
    <source>
        <dbReference type="Proteomes" id="UP000306421"/>
    </source>
</evidence>
<keyword evidence="6" id="KW-1185">Reference proteome</keyword>
<comment type="similarity">
    <text evidence="1">Belongs to the amidase family.</text>
</comment>
<feature type="domain" description="Amidase" evidence="2">
    <location>
        <begin position="32"/>
        <end position="440"/>
    </location>
</feature>
<dbReference type="InterPro" id="IPR020556">
    <property type="entry name" value="Amidase_CS"/>
</dbReference>
<comment type="caution">
    <text evidence="4">The sequence shown here is derived from an EMBL/GenBank/DDBJ whole genome shotgun (WGS) entry which is preliminary data.</text>
</comment>
<reference evidence="5 8" key="2">
    <citation type="submission" date="2018-04" db="EMBL/GenBank/DDBJ databases">
        <title>Whole genome sequence comparison of clinical and drinking water Legionella pneumophila isolates.</title>
        <authorList>
            <person name="Garner E."/>
        </authorList>
    </citation>
    <scope>NUCLEOTIDE SEQUENCE [LARGE SCALE GENOMIC DNA]</scope>
    <source>
        <strain evidence="5 8">WH02</strain>
    </source>
</reference>
<organism evidence="4 7">
    <name type="scientific">Legionella taurinensis</name>
    <dbReference type="NCBI Taxonomy" id="70611"/>
    <lineage>
        <taxon>Bacteria</taxon>
        <taxon>Pseudomonadati</taxon>
        <taxon>Pseudomonadota</taxon>
        <taxon>Gammaproteobacteria</taxon>
        <taxon>Legionellales</taxon>
        <taxon>Legionellaceae</taxon>
        <taxon>Legionella</taxon>
    </lineage>
</organism>
<dbReference type="EMBL" id="QFGG01000014">
    <property type="protein sequence ID" value="TID40017.1"/>
    <property type="molecule type" value="Genomic_DNA"/>
</dbReference>
<evidence type="ECO:0000313" key="6">
    <source>
        <dbReference type="Proteomes" id="UP000251035"/>
    </source>
</evidence>
<dbReference type="GO" id="GO:0003824">
    <property type="term" value="F:catalytic activity"/>
    <property type="evidence" value="ECO:0007669"/>
    <property type="project" value="InterPro"/>
</dbReference>
<dbReference type="RefSeq" id="WP_108294779.1">
    <property type="nucleotide sequence ID" value="NZ_CAAAIR010000003.1"/>
</dbReference>
<dbReference type="AlphaFoldDB" id="A0A3A5L6V1"/>
<dbReference type="InterPro" id="IPR000120">
    <property type="entry name" value="Amidase"/>
</dbReference>
<dbReference type="EMBL" id="QCXM01000013">
    <property type="protein sequence ID" value="PUT46003.1"/>
    <property type="molecule type" value="Genomic_DNA"/>
</dbReference>
<dbReference type="Pfam" id="PF01425">
    <property type="entry name" value="Amidase"/>
    <property type="match status" value="1"/>
</dbReference>
<evidence type="ECO:0000259" key="2">
    <source>
        <dbReference type="Pfam" id="PF01425"/>
    </source>
</evidence>
<dbReference type="PANTHER" id="PTHR11895:SF7">
    <property type="entry name" value="GLUTAMYL-TRNA(GLN) AMIDOTRANSFERASE SUBUNIT A, MITOCHONDRIAL"/>
    <property type="match status" value="1"/>
</dbReference>
<evidence type="ECO:0000313" key="7">
    <source>
        <dbReference type="Proteomes" id="UP000270757"/>
    </source>
</evidence>
<dbReference type="PROSITE" id="PS00571">
    <property type="entry name" value="AMIDASES"/>
    <property type="match status" value="1"/>
</dbReference>
<proteinExistence type="inferred from homology"/>
<dbReference type="Proteomes" id="UP000270757">
    <property type="component" value="Unassembled WGS sequence"/>
</dbReference>
<evidence type="ECO:0000313" key="3">
    <source>
        <dbReference type="EMBL" id="PUT46003.1"/>
    </source>
</evidence>
<reference evidence="4 7" key="3">
    <citation type="submission" date="2018-09" db="EMBL/GenBank/DDBJ databases">
        <title>Draft genome sequences of Legionella taurinensis isolated from water samples.</title>
        <authorList>
            <person name="Chakeri A."/>
            <person name="Allerberger F."/>
            <person name="Kundi M."/>
            <person name="Ruppitsch W."/>
            <person name="Schmid D."/>
        </authorList>
    </citation>
    <scope>NUCLEOTIDE SEQUENCE [LARGE SCALE GENOMIC DNA]</scope>
    <source>
        <strain evidence="4 7">4570-18-6</strain>
    </source>
</reference>
<evidence type="ECO:0000256" key="1">
    <source>
        <dbReference type="ARBA" id="ARBA00009199"/>
    </source>
</evidence>
<protein>
    <submittedName>
        <fullName evidence="4">Amidase</fullName>
    </submittedName>
</protein>
<name>A0A3A5L6V1_9GAMM</name>
<accession>A0A3A5L6V1</accession>
<reference evidence="3 6" key="1">
    <citation type="submission" date="2018-04" db="EMBL/GenBank/DDBJ databases">
        <title>Whole genome sequence comparison of clinical and drinking water Legionella pneumophila isolates associated with the Flint Water Crisis.</title>
        <authorList>
            <person name="Garner E."/>
            <person name="Brown C."/>
            <person name="Schwake O."/>
            <person name="Coil D."/>
            <person name="Jospin G."/>
            <person name="Eisen J."/>
            <person name="Edwards M."/>
            <person name="Pruden A."/>
        </authorList>
    </citation>
    <scope>NUCLEOTIDE SEQUENCE [LARGE SCALE GENOMIC DNA]</scope>
    <source>
        <strain evidence="3 6">Genessee03</strain>
    </source>
</reference>
<dbReference type="PANTHER" id="PTHR11895">
    <property type="entry name" value="TRANSAMIDASE"/>
    <property type="match status" value="1"/>
</dbReference>
<dbReference type="InterPro" id="IPR036928">
    <property type="entry name" value="AS_sf"/>
</dbReference>
<dbReference type="Proteomes" id="UP000251035">
    <property type="component" value="Unassembled WGS sequence"/>
</dbReference>
<dbReference type="Gene3D" id="3.90.1300.10">
    <property type="entry name" value="Amidase signature (AS) domain"/>
    <property type="match status" value="1"/>
</dbReference>
<gene>
    <name evidence="4" type="ORF">D6J04_03240</name>
    <name evidence="3" type="ORF">DB745_11900</name>
    <name evidence="5" type="ORF">DIZ81_13035</name>
</gene>
<evidence type="ECO:0000313" key="5">
    <source>
        <dbReference type="EMBL" id="TID40017.1"/>
    </source>
</evidence>